<dbReference type="InterPro" id="IPR011990">
    <property type="entry name" value="TPR-like_helical_dom_sf"/>
</dbReference>
<protein>
    <submittedName>
        <fullName evidence="3">Tetratricopeptide (TPR) repeat protein</fullName>
    </submittedName>
</protein>
<feature type="region of interest" description="Disordered" evidence="1">
    <location>
        <begin position="324"/>
        <end position="351"/>
    </location>
</feature>
<feature type="compositionally biased region" description="Low complexity" evidence="1">
    <location>
        <begin position="700"/>
        <end position="710"/>
    </location>
</feature>
<feature type="domain" description="CHAT" evidence="2">
    <location>
        <begin position="631"/>
        <end position="869"/>
    </location>
</feature>
<dbReference type="InterPro" id="IPR024983">
    <property type="entry name" value="CHAT_dom"/>
</dbReference>
<reference evidence="3 4" key="1">
    <citation type="submission" date="2020-07" db="EMBL/GenBank/DDBJ databases">
        <title>Sequencing the genomes of 1000 actinobacteria strains.</title>
        <authorList>
            <person name="Klenk H.-P."/>
        </authorList>
    </citation>
    <scope>NUCLEOTIDE SEQUENCE [LARGE SCALE GENOMIC DNA]</scope>
    <source>
        <strain evidence="3 4">DSM 45927</strain>
    </source>
</reference>
<dbReference type="InterPro" id="IPR019734">
    <property type="entry name" value="TPR_rpt"/>
</dbReference>
<evidence type="ECO:0000313" key="4">
    <source>
        <dbReference type="Proteomes" id="UP000575985"/>
    </source>
</evidence>
<evidence type="ECO:0000256" key="1">
    <source>
        <dbReference type="SAM" id="MobiDB-lite"/>
    </source>
</evidence>
<dbReference type="AlphaFoldDB" id="A0A853BUM2"/>
<evidence type="ECO:0000259" key="2">
    <source>
        <dbReference type="Pfam" id="PF12770"/>
    </source>
</evidence>
<feature type="region of interest" description="Disordered" evidence="1">
    <location>
        <begin position="687"/>
        <end position="710"/>
    </location>
</feature>
<sequence length="883" mass="90464">MAPGRLDDVRTPVTLVARDPVAALRRGEEVLDTAPEPLERSTALRLLGMAHRELGRWRSARRLLTQAAAVAARAGLDESAAHARASRLGLLMMRDGPGAVGGALGRLAGAAPSARALVLAHQGVGAAQQGRFESAVAAFDSALARADSDLDRHLLPGMLSNRGLALMYTGRLDDAAADLHSALRRTQGAGMACLRGVALQNLGCVEFRRGDFAAAAAHFAAADRLVPAARRPALRLDHVDALLAGGMSAEAGRLLAELADPEGPDRAEADIAIARLLAAKVLLGRGDHDSAYRQARRVRRAAARTSLWARLAALIEWSARCAATPGPTAGRSGRPARPGPRAGQRTPSFPDLPGSALAALPDWAAGLPAGTDETAGALARCVPTTPLGPLSLSLPAPLPSAALRALADGDHTRARRALLGRTGGAPSPGLRHLELLAHHRSHHREAAAAGARVALRGGDAALALDWIEHRHALDRAPGPCRDTAWLRLLDRCRLAHARALRGDPDARQRFADLAARLTTAQWHPGCAAPHGHTLPRHGPAAAELAERLGARAFVCYAPAPGFDAAITVVDGRARLHPLAPAGEIEAAVAGLVAAARARLLGAPPGAAPRLVDGAAEAPGVLGGAEVATAAARVDRLLFAPVADTVGDRPMVVAPAPAMQALPWGLLPGLRGREVSVVPSGRAWLAARDTARSGPPGPAGGTVRRPGGPPGTARVLLAAGRDPEGAATEVRALGRLYPHALQVTGARADVGTVLAELDGADLAHLAAHGLACAQAPMLSGLVLEDASLFAYDLECLHHVPRTTVLSACWVGGSVPAPWGTPLGMAASLLSRGGAVVVASVLPISDRGVAEAMVGFHSALAGGATPARAVADHLAGAGFLCYGAG</sequence>
<proteinExistence type="predicted"/>
<dbReference type="Pfam" id="PF12770">
    <property type="entry name" value="CHAT"/>
    <property type="match status" value="1"/>
</dbReference>
<feature type="compositionally biased region" description="Low complexity" evidence="1">
    <location>
        <begin position="324"/>
        <end position="347"/>
    </location>
</feature>
<dbReference type="Proteomes" id="UP000575985">
    <property type="component" value="Unassembled WGS sequence"/>
</dbReference>
<dbReference type="EMBL" id="JACCFO010000001">
    <property type="protein sequence ID" value="NYI98684.1"/>
    <property type="molecule type" value="Genomic_DNA"/>
</dbReference>
<dbReference type="SMART" id="SM00028">
    <property type="entry name" value="TPR"/>
    <property type="match status" value="4"/>
</dbReference>
<dbReference type="Gene3D" id="1.25.40.10">
    <property type="entry name" value="Tetratricopeptide repeat domain"/>
    <property type="match status" value="2"/>
</dbReference>
<dbReference type="SUPFAM" id="SSF48452">
    <property type="entry name" value="TPR-like"/>
    <property type="match status" value="1"/>
</dbReference>
<accession>A0A853BUM2</accession>
<organism evidence="3 4">
    <name type="scientific">Streptomonospora nanhaiensis</name>
    <dbReference type="NCBI Taxonomy" id="1323731"/>
    <lineage>
        <taxon>Bacteria</taxon>
        <taxon>Bacillati</taxon>
        <taxon>Actinomycetota</taxon>
        <taxon>Actinomycetes</taxon>
        <taxon>Streptosporangiales</taxon>
        <taxon>Nocardiopsidaceae</taxon>
        <taxon>Streptomonospora</taxon>
    </lineage>
</organism>
<keyword evidence="4" id="KW-1185">Reference proteome</keyword>
<name>A0A853BUM2_9ACTN</name>
<evidence type="ECO:0000313" key="3">
    <source>
        <dbReference type="EMBL" id="NYI98684.1"/>
    </source>
</evidence>
<dbReference type="RefSeq" id="WP_179769784.1">
    <property type="nucleotide sequence ID" value="NZ_JACCFO010000001.1"/>
</dbReference>
<comment type="caution">
    <text evidence="3">The sequence shown here is derived from an EMBL/GenBank/DDBJ whole genome shotgun (WGS) entry which is preliminary data.</text>
</comment>
<gene>
    <name evidence="3" type="ORF">HNR12_004961</name>
</gene>